<evidence type="ECO:0000313" key="4">
    <source>
        <dbReference type="Proteomes" id="UP000254070"/>
    </source>
</evidence>
<proteinExistence type="predicted"/>
<name>A0A377L4E2_9ENTE</name>
<evidence type="ECO:0000313" key="2">
    <source>
        <dbReference type="EMBL" id="STP30720.1"/>
    </source>
</evidence>
<feature type="domain" description="DUF1883" evidence="1">
    <location>
        <begin position="15"/>
        <end position="72"/>
    </location>
</feature>
<dbReference type="Proteomes" id="UP000254070">
    <property type="component" value="Unassembled WGS sequence"/>
</dbReference>
<organism evidence="3 4">
    <name type="scientific">Enterococcus durans</name>
    <dbReference type="NCBI Taxonomy" id="53345"/>
    <lineage>
        <taxon>Bacteria</taxon>
        <taxon>Bacillati</taxon>
        <taxon>Bacillota</taxon>
        <taxon>Bacilli</taxon>
        <taxon>Lactobacillales</taxon>
        <taxon>Enterococcaceae</taxon>
        <taxon>Enterococcus</taxon>
    </lineage>
</organism>
<dbReference type="AlphaFoldDB" id="A0A377L4E2"/>
<evidence type="ECO:0000313" key="3">
    <source>
        <dbReference type="EMBL" id="STQ33056.1"/>
    </source>
</evidence>
<dbReference type="Pfam" id="PF08980">
    <property type="entry name" value="DUF1883"/>
    <property type="match status" value="1"/>
</dbReference>
<sequence length="79" mass="9047">MVQVPYAESSGSLSVRVELQHAADVFLVDSTNYRKMNSGQKFKYYGGHYTRTPVNITVSGPGRWYLIVRGGGQYKYRFY</sequence>
<dbReference type="SUPFAM" id="SSF141099">
    <property type="entry name" value="Atu1913-like"/>
    <property type="match status" value="1"/>
</dbReference>
<gene>
    <name evidence="2" type="ORF">NCTC8129_02973</name>
    <name evidence="3" type="ORF">NCTC8129_03267</name>
</gene>
<reference evidence="3 4" key="1">
    <citation type="submission" date="2018-06" db="EMBL/GenBank/DDBJ databases">
        <authorList>
            <consortium name="Pathogen Informatics"/>
            <person name="Doyle S."/>
        </authorList>
    </citation>
    <scope>NUCLEOTIDE SEQUENCE [LARGE SCALE GENOMIC DNA]</scope>
    <source>
        <strain evidence="3 4">NCTC8129</strain>
    </source>
</reference>
<dbReference type="Gene3D" id="4.10.1210.10">
    <property type="entry name" value="Atu1913-like"/>
    <property type="match status" value="1"/>
</dbReference>
<dbReference type="OrthoDB" id="2895632at2"/>
<dbReference type="EMBL" id="UGIF01000002">
    <property type="protein sequence ID" value="STP30720.1"/>
    <property type="molecule type" value="Genomic_DNA"/>
</dbReference>
<dbReference type="GeneID" id="66497170"/>
<evidence type="ECO:0000259" key="1">
    <source>
        <dbReference type="Pfam" id="PF08980"/>
    </source>
</evidence>
<dbReference type="InterPro" id="IPR036488">
    <property type="entry name" value="DUF1883-like_sf"/>
</dbReference>
<dbReference type="EMBL" id="UGIF01000006">
    <property type="protein sequence ID" value="STQ33056.1"/>
    <property type="molecule type" value="Genomic_DNA"/>
</dbReference>
<protein>
    <submittedName>
        <fullName evidence="3">Domain of uncharacterized function (DUF1883)</fullName>
    </submittedName>
</protein>
<dbReference type="InterPro" id="IPR015073">
    <property type="entry name" value="DUF1883"/>
</dbReference>
<dbReference type="RefSeq" id="WP_002342490.1">
    <property type="nucleotide sequence ID" value="NZ_CABGIQ010000075.1"/>
</dbReference>
<accession>A0A377L4E2</accession>